<organism evidence="1 2">
    <name type="scientific">Propionigenium maris DSM 9537</name>
    <dbReference type="NCBI Taxonomy" id="1123000"/>
    <lineage>
        <taxon>Bacteria</taxon>
        <taxon>Fusobacteriati</taxon>
        <taxon>Fusobacteriota</taxon>
        <taxon>Fusobacteriia</taxon>
        <taxon>Fusobacteriales</taxon>
        <taxon>Fusobacteriaceae</taxon>
        <taxon>Propionigenium</taxon>
    </lineage>
</organism>
<name>A0A9W6GK41_9FUSO</name>
<dbReference type="Pfam" id="PF00480">
    <property type="entry name" value="ROK"/>
    <property type="match status" value="1"/>
</dbReference>
<dbReference type="RefSeq" id="WP_281835890.1">
    <property type="nucleotide sequence ID" value="NZ_BSDY01000009.1"/>
</dbReference>
<dbReference type="AlphaFoldDB" id="A0A9W6GK41"/>
<gene>
    <name evidence="1" type="ORF">PM10SUCC1_21330</name>
</gene>
<dbReference type="Proteomes" id="UP001144471">
    <property type="component" value="Unassembled WGS sequence"/>
</dbReference>
<keyword evidence="1" id="KW-0418">Kinase</keyword>
<dbReference type="Gene3D" id="3.30.420.40">
    <property type="match status" value="2"/>
</dbReference>
<accession>A0A9W6GK41</accession>
<proteinExistence type="predicted"/>
<protein>
    <submittedName>
        <fullName evidence="1">N-acetylmannosamine kinase</fullName>
    </submittedName>
</protein>
<keyword evidence="2" id="KW-1185">Reference proteome</keyword>
<dbReference type="InterPro" id="IPR000600">
    <property type="entry name" value="ROK"/>
</dbReference>
<dbReference type="InterPro" id="IPR049874">
    <property type="entry name" value="ROK_cs"/>
</dbReference>
<dbReference type="GO" id="GO:0016301">
    <property type="term" value="F:kinase activity"/>
    <property type="evidence" value="ECO:0007669"/>
    <property type="project" value="UniProtKB-KW"/>
</dbReference>
<dbReference type="CDD" id="cd24068">
    <property type="entry name" value="ASKHA_NBD_ROK_FnNanK-like"/>
    <property type="match status" value="1"/>
</dbReference>
<reference evidence="1" key="1">
    <citation type="submission" date="2022-12" db="EMBL/GenBank/DDBJ databases">
        <title>Reference genome sequencing for broad-spectrum identification of bacterial and archaeal isolates by mass spectrometry.</title>
        <authorList>
            <person name="Sekiguchi Y."/>
            <person name="Tourlousse D.M."/>
        </authorList>
    </citation>
    <scope>NUCLEOTIDE SEQUENCE</scope>
    <source>
        <strain evidence="1">10succ1</strain>
    </source>
</reference>
<dbReference type="SUPFAM" id="SSF53067">
    <property type="entry name" value="Actin-like ATPase domain"/>
    <property type="match status" value="1"/>
</dbReference>
<sequence>MDKRFILFDIGGTGVKYGVTDAHGKFLVRESFFTQPERGSNDLLGRMGERVDSCMKEYTLSGIGISATGQVDYSSGRISAATDLIKGWVGTNLKKYFEDKYDLPVIVENDVNCVALGEMWLGAGRDLDNFISIALGTGIGGGIILNRRLFRGSHYSAGEFGHMKIRTEGRLCRCGDRGCYEAHASTLALVSLVKEVTGERNITGEEIFQYEKAGVEPYKGIVSQWIRDIGDGLKNIVVSFNPEALIIGGGVSAQGEYLLDKIREDLKAKLQENFYENLDIMGAALKNDAGMLGALYLLREEIRED</sequence>
<dbReference type="PROSITE" id="PS01125">
    <property type="entry name" value="ROK"/>
    <property type="match status" value="1"/>
</dbReference>
<evidence type="ECO:0000313" key="1">
    <source>
        <dbReference type="EMBL" id="GLI56619.1"/>
    </source>
</evidence>
<dbReference type="PANTHER" id="PTHR18964">
    <property type="entry name" value="ROK (REPRESSOR, ORF, KINASE) FAMILY"/>
    <property type="match status" value="1"/>
</dbReference>
<keyword evidence="1" id="KW-0808">Transferase</keyword>
<dbReference type="PANTHER" id="PTHR18964:SF165">
    <property type="entry name" value="BETA-GLUCOSIDE KINASE"/>
    <property type="match status" value="1"/>
</dbReference>
<evidence type="ECO:0000313" key="2">
    <source>
        <dbReference type="Proteomes" id="UP001144471"/>
    </source>
</evidence>
<comment type="caution">
    <text evidence="1">The sequence shown here is derived from an EMBL/GenBank/DDBJ whole genome shotgun (WGS) entry which is preliminary data.</text>
</comment>
<dbReference type="EMBL" id="BSDY01000009">
    <property type="protein sequence ID" value="GLI56619.1"/>
    <property type="molecule type" value="Genomic_DNA"/>
</dbReference>
<dbReference type="InterPro" id="IPR043129">
    <property type="entry name" value="ATPase_NBD"/>
</dbReference>